<keyword evidence="2" id="KW-1185">Reference proteome</keyword>
<gene>
    <name evidence="1" type="ORF">MRB53_032216</name>
</gene>
<reference evidence="1 2" key="1">
    <citation type="journal article" date="2022" name="Hortic Res">
        <title>A haplotype resolved chromosomal level avocado genome allows analysis of novel avocado genes.</title>
        <authorList>
            <person name="Nath O."/>
            <person name="Fletcher S.J."/>
            <person name="Hayward A."/>
            <person name="Shaw L.M."/>
            <person name="Masouleh A.K."/>
            <person name="Furtado A."/>
            <person name="Henry R.J."/>
            <person name="Mitter N."/>
        </authorList>
    </citation>
    <scope>NUCLEOTIDE SEQUENCE [LARGE SCALE GENOMIC DNA]</scope>
    <source>
        <strain evidence="2">cv. Hass</strain>
    </source>
</reference>
<comment type="caution">
    <text evidence="1">The sequence shown here is derived from an EMBL/GenBank/DDBJ whole genome shotgun (WGS) entry which is preliminary data.</text>
</comment>
<name>A0ACC2KRC3_PERAE</name>
<dbReference type="Proteomes" id="UP001234297">
    <property type="component" value="Chromosome 11"/>
</dbReference>
<organism evidence="1 2">
    <name type="scientific">Persea americana</name>
    <name type="common">Avocado</name>
    <dbReference type="NCBI Taxonomy" id="3435"/>
    <lineage>
        <taxon>Eukaryota</taxon>
        <taxon>Viridiplantae</taxon>
        <taxon>Streptophyta</taxon>
        <taxon>Embryophyta</taxon>
        <taxon>Tracheophyta</taxon>
        <taxon>Spermatophyta</taxon>
        <taxon>Magnoliopsida</taxon>
        <taxon>Magnoliidae</taxon>
        <taxon>Laurales</taxon>
        <taxon>Lauraceae</taxon>
        <taxon>Persea</taxon>
    </lineage>
</organism>
<evidence type="ECO:0000313" key="1">
    <source>
        <dbReference type="EMBL" id="KAJ8623686.1"/>
    </source>
</evidence>
<accession>A0ACC2KRC3</accession>
<proteinExistence type="predicted"/>
<evidence type="ECO:0000313" key="2">
    <source>
        <dbReference type="Proteomes" id="UP001234297"/>
    </source>
</evidence>
<dbReference type="EMBL" id="CM056819">
    <property type="protein sequence ID" value="KAJ8623686.1"/>
    <property type="molecule type" value="Genomic_DNA"/>
</dbReference>
<sequence length="86" mass="9909">MVDIVHQVNVGIGDKMFMAESRNAPKGMVHMVAMVWMAVYAHSQPRRGIDFFKSLFVVVKGELEFPSHSFIQRSTRLCFFYSPKLK</sequence>
<protein>
    <submittedName>
        <fullName evidence="1">Uncharacterized protein</fullName>
    </submittedName>
</protein>